<evidence type="ECO:0000256" key="8">
    <source>
        <dbReference type="PIRSR" id="PIRSR013503-1"/>
    </source>
</evidence>
<dbReference type="InterPro" id="IPR042468">
    <property type="entry name" value="Peptidase_C65_otubain_sub1"/>
</dbReference>
<dbReference type="PIRSF" id="PIRSF013503">
    <property type="entry name" value="Ubiquitin_thioesterase_Otubain"/>
    <property type="match status" value="1"/>
</dbReference>
<dbReference type="Pfam" id="PF10275">
    <property type="entry name" value="Peptidase_C65"/>
    <property type="match status" value="1"/>
</dbReference>
<dbReference type="InterPro" id="IPR019400">
    <property type="entry name" value="Peptidase_C65_otubain"/>
</dbReference>
<dbReference type="InterPro" id="IPR042467">
    <property type="entry name" value="Peptidase_C65_otubain_sub2"/>
</dbReference>
<evidence type="ECO:0000256" key="4">
    <source>
        <dbReference type="ARBA" id="ARBA00022786"/>
    </source>
</evidence>
<dbReference type="EC" id="3.4.19.12" evidence="7"/>
<dbReference type="CDD" id="cd22763">
    <property type="entry name" value="OTUB1"/>
    <property type="match status" value="1"/>
</dbReference>
<dbReference type="GO" id="GO:0004843">
    <property type="term" value="F:cysteine-type deubiquitinase activity"/>
    <property type="evidence" value="ECO:0007669"/>
    <property type="project" value="UniProtKB-UniRule"/>
</dbReference>
<dbReference type="OrthoDB" id="18915at2759"/>
<keyword evidence="13" id="KW-1185">Reference proteome</keyword>
<dbReference type="AlphaFoldDB" id="A0A9P0P7W8"/>
<evidence type="ECO:0000256" key="2">
    <source>
        <dbReference type="ARBA" id="ARBA00006579"/>
    </source>
</evidence>
<feature type="site" description="Interacts with free ubiquitin" evidence="9">
    <location>
        <position position="259"/>
    </location>
</feature>
<evidence type="ECO:0000259" key="11">
    <source>
        <dbReference type="PROSITE" id="PS50802"/>
    </source>
</evidence>
<name>A0A9P0P7W8_ACAOB</name>
<evidence type="ECO:0000256" key="1">
    <source>
        <dbReference type="ARBA" id="ARBA00000707"/>
    </source>
</evidence>
<feature type="active site" description="Nucleophile" evidence="8">
    <location>
        <position position="85"/>
    </location>
</feature>
<comment type="similarity">
    <text evidence="2 7">Belongs to the peptidase C65 family.</text>
</comment>
<feature type="active site" evidence="8">
    <location>
        <position position="82"/>
    </location>
</feature>
<feature type="domain" description="OTU" evidence="11">
    <location>
        <begin position="74"/>
        <end position="270"/>
    </location>
</feature>
<dbReference type="GO" id="GO:0005634">
    <property type="term" value="C:nucleus"/>
    <property type="evidence" value="ECO:0007669"/>
    <property type="project" value="TreeGrafter"/>
</dbReference>
<dbReference type="GO" id="GO:0071108">
    <property type="term" value="P:protein K48-linked deubiquitination"/>
    <property type="evidence" value="ECO:0007669"/>
    <property type="project" value="TreeGrafter"/>
</dbReference>
<feature type="site" description="Interacts with free ubiquitin" evidence="9">
    <location>
        <position position="233"/>
    </location>
</feature>
<feature type="site" description="Interacts with free ubiquitin" evidence="9">
    <location>
        <position position="264"/>
    </location>
</feature>
<dbReference type="Gene3D" id="3.30.200.60">
    <property type="entry name" value="Peptidase C65 Otubain, subdomain 1"/>
    <property type="match status" value="1"/>
</dbReference>
<reference evidence="12" key="1">
    <citation type="submission" date="2022-03" db="EMBL/GenBank/DDBJ databases">
        <authorList>
            <person name="Sayadi A."/>
        </authorList>
    </citation>
    <scope>NUCLEOTIDE SEQUENCE</scope>
</reference>
<gene>
    <name evidence="12" type="ORF">ACAOBT_LOCUS9175</name>
</gene>
<dbReference type="PANTHER" id="PTHR12931:SF15">
    <property type="entry name" value="UBIQUITIN THIOESTERASE OTUBAIN-LIKE"/>
    <property type="match status" value="1"/>
</dbReference>
<dbReference type="SUPFAM" id="SSF54001">
    <property type="entry name" value="Cysteine proteinases"/>
    <property type="match status" value="1"/>
</dbReference>
<evidence type="ECO:0000313" key="12">
    <source>
        <dbReference type="EMBL" id="CAH1970925.1"/>
    </source>
</evidence>
<evidence type="ECO:0000256" key="3">
    <source>
        <dbReference type="ARBA" id="ARBA00022670"/>
    </source>
</evidence>
<comment type="catalytic activity">
    <reaction evidence="1 7">
        <text>Thiol-dependent hydrolysis of ester, thioester, amide, peptide and isopeptide bonds formed by the C-terminal Gly of ubiquitin (a 76-residue protein attached to proteins as an intracellular targeting signal).</text>
        <dbReference type="EC" id="3.4.19.12"/>
    </reaction>
</comment>
<sequence length="270" mass="31249">MGDKGENAGGCTMNNNGNQNQDELILAQQRQIEKEISESVPLVGDLEPVTSLDKEYSTDNVYLEKVKDLASKYKHIRRTRPDGNCFFRAFSYANIERLLESQNEFNEFYQVAESSKAILVDLGFPQFTVEDFYDTYMEVLKRLRDIDNKEDAKRELHTIFNEQGYSDYMVVYLRLLTSGQLQKDQDFYSCFIEGDRTITDFCHQEVEPMYKESDHIHIMAACAAINAGVRVVYMDRGTGKNCTEHDIPEGRTPTVHLLYRPGHYDILYPR</sequence>
<proteinExistence type="inferred from homology"/>
<dbReference type="Gene3D" id="1.20.1300.20">
    <property type="entry name" value="Peptidase C65 Otubain, subdomain 2"/>
    <property type="match status" value="1"/>
</dbReference>
<dbReference type="PROSITE" id="PS50802">
    <property type="entry name" value="OTU"/>
    <property type="match status" value="1"/>
</dbReference>
<evidence type="ECO:0000256" key="7">
    <source>
        <dbReference type="PIRNR" id="PIRNR013503"/>
    </source>
</evidence>
<dbReference type="GO" id="GO:0006508">
    <property type="term" value="P:proteolysis"/>
    <property type="evidence" value="ECO:0007669"/>
    <property type="project" value="UniProtKB-KW"/>
</dbReference>
<feature type="site" description="Interacts with free ubiquitin" evidence="9">
    <location>
        <position position="235"/>
    </location>
</feature>
<dbReference type="FunFam" id="1.20.1300.20:FF:000001">
    <property type="entry name" value="Ubiquitin thioesterase OTUB1"/>
    <property type="match status" value="1"/>
</dbReference>
<dbReference type="InterPro" id="IPR038765">
    <property type="entry name" value="Papain-like_cys_pep_sf"/>
</dbReference>
<dbReference type="InterPro" id="IPR016615">
    <property type="entry name" value="Otubain"/>
</dbReference>
<evidence type="ECO:0000256" key="5">
    <source>
        <dbReference type="ARBA" id="ARBA00022801"/>
    </source>
</evidence>
<feature type="region of interest" description="Disordered" evidence="10">
    <location>
        <begin position="1"/>
        <end position="20"/>
    </location>
</feature>
<evidence type="ECO:0000256" key="6">
    <source>
        <dbReference type="ARBA" id="ARBA00022807"/>
    </source>
</evidence>
<organism evidence="12 13">
    <name type="scientific">Acanthoscelides obtectus</name>
    <name type="common">Bean weevil</name>
    <name type="synonym">Bruchus obtectus</name>
    <dbReference type="NCBI Taxonomy" id="200917"/>
    <lineage>
        <taxon>Eukaryota</taxon>
        <taxon>Metazoa</taxon>
        <taxon>Ecdysozoa</taxon>
        <taxon>Arthropoda</taxon>
        <taxon>Hexapoda</taxon>
        <taxon>Insecta</taxon>
        <taxon>Pterygota</taxon>
        <taxon>Neoptera</taxon>
        <taxon>Endopterygota</taxon>
        <taxon>Coleoptera</taxon>
        <taxon>Polyphaga</taxon>
        <taxon>Cucujiformia</taxon>
        <taxon>Chrysomeloidea</taxon>
        <taxon>Chrysomelidae</taxon>
        <taxon>Bruchinae</taxon>
        <taxon>Bruchini</taxon>
        <taxon>Acanthoscelides</taxon>
    </lineage>
</organism>
<comment type="caution">
    <text evidence="12">The sequence shown here is derived from an EMBL/GenBank/DDBJ whole genome shotgun (WGS) entry which is preliminary data.</text>
</comment>
<dbReference type="EMBL" id="CAKOFQ010006780">
    <property type="protein sequence ID" value="CAH1970925.1"/>
    <property type="molecule type" value="Genomic_DNA"/>
</dbReference>
<dbReference type="InterPro" id="IPR003323">
    <property type="entry name" value="OTU_dom"/>
</dbReference>
<keyword evidence="4 7" id="KW-0833">Ubl conjugation pathway</keyword>
<accession>A0A9P0P7W8</accession>
<evidence type="ECO:0000256" key="9">
    <source>
        <dbReference type="PIRSR" id="PIRSR013503-2"/>
    </source>
</evidence>
<keyword evidence="5 7" id="KW-0378">Hydrolase</keyword>
<dbReference type="GO" id="GO:0043130">
    <property type="term" value="F:ubiquitin binding"/>
    <property type="evidence" value="ECO:0007669"/>
    <property type="project" value="UniProtKB-UniRule"/>
</dbReference>
<keyword evidence="6 7" id="KW-0788">Thiol protease</keyword>
<evidence type="ECO:0000256" key="10">
    <source>
        <dbReference type="SAM" id="MobiDB-lite"/>
    </source>
</evidence>
<feature type="active site" evidence="8">
    <location>
        <position position="263"/>
    </location>
</feature>
<dbReference type="Proteomes" id="UP001152888">
    <property type="component" value="Unassembled WGS sequence"/>
</dbReference>
<keyword evidence="3 7" id="KW-0645">Protease</keyword>
<protein>
    <recommendedName>
        <fullName evidence="7">Ubiquitin thioesterase</fullName>
        <ecNumber evidence="7">3.4.19.12</ecNumber>
    </recommendedName>
</protein>
<evidence type="ECO:0000313" key="13">
    <source>
        <dbReference type="Proteomes" id="UP001152888"/>
    </source>
</evidence>
<dbReference type="PANTHER" id="PTHR12931">
    <property type="entry name" value="UBIQUITIN THIOLESTERASE PROTEIN OTUB"/>
    <property type="match status" value="1"/>
</dbReference>